<keyword evidence="3" id="KW-0808">Transferase</keyword>
<dbReference type="Proteomes" id="UP000706039">
    <property type="component" value="Unassembled WGS sequence"/>
</dbReference>
<feature type="domain" description="GGDEF" evidence="2">
    <location>
        <begin position="235"/>
        <end position="368"/>
    </location>
</feature>
<feature type="transmembrane region" description="Helical" evidence="1">
    <location>
        <begin position="52"/>
        <end position="70"/>
    </location>
</feature>
<feature type="transmembrane region" description="Helical" evidence="1">
    <location>
        <begin position="29"/>
        <end position="46"/>
    </location>
</feature>
<organism evidence="3 4">
    <name type="scientific">Sphingomonas colocasiae</name>
    <dbReference type="NCBI Taxonomy" id="1848973"/>
    <lineage>
        <taxon>Bacteria</taxon>
        <taxon>Pseudomonadati</taxon>
        <taxon>Pseudomonadota</taxon>
        <taxon>Alphaproteobacteria</taxon>
        <taxon>Sphingomonadales</taxon>
        <taxon>Sphingomonadaceae</taxon>
        <taxon>Sphingomonas</taxon>
    </lineage>
</organism>
<dbReference type="InterPro" id="IPR043128">
    <property type="entry name" value="Rev_trsase/Diguanyl_cyclase"/>
</dbReference>
<gene>
    <name evidence="3" type="ORF">K7G82_15440</name>
</gene>
<dbReference type="EMBL" id="JAINVV010000007">
    <property type="protein sequence ID" value="MBY8823698.1"/>
    <property type="molecule type" value="Genomic_DNA"/>
</dbReference>
<dbReference type="SUPFAM" id="SSF55073">
    <property type="entry name" value="Nucleotide cyclase"/>
    <property type="match status" value="1"/>
</dbReference>
<dbReference type="PANTHER" id="PTHR46663">
    <property type="entry name" value="DIGUANYLATE CYCLASE DGCT-RELATED"/>
    <property type="match status" value="1"/>
</dbReference>
<feature type="transmembrane region" description="Helical" evidence="1">
    <location>
        <begin position="168"/>
        <end position="186"/>
    </location>
</feature>
<dbReference type="InterPro" id="IPR052163">
    <property type="entry name" value="DGC-Regulatory_Protein"/>
</dbReference>
<dbReference type="CDD" id="cd01949">
    <property type="entry name" value="GGDEF"/>
    <property type="match status" value="1"/>
</dbReference>
<evidence type="ECO:0000313" key="3">
    <source>
        <dbReference type="EMBL" id="MBY8823698.1"/>
    </source>
</evidence>
<keyword evidence="3" id="KW-0548">Nucleotidyltransferase</keyword>
<evidence type="ECO:0000313" key="4">
    <source>
        <dbReference type="Proteomes" id="UP000706039"/>
    </source>
</evidence>
<dbReference type="EC" id="2.7.7.65" evidence="3"/>
<keyword evidence="1" id="KW-0472">Membrane</keyword>
<dbReference type="InterPro" id="IPR000160">
    <property type="entry name" value="GGDEF_dom"/>
</dbReference>
<accession>A0ABS7PR38</accession>
<reference evidence="3 4" key="1">
    <citation type="submission" date="2021-08" db="EMBL/GenBank/DDBJ databases">
        <authorList>
            <person name="Tuo L."/>
        </authorList>
    </citation>
    <scope>NUCLEOTIDE SEQUENCE [LARGE SCALE GENOMIC DNA]</scope>
    <source>
        <strain evidence="3 4">JCM 31229</strain>
    </source>
</reference>
<feature type="transmembrane region" description="Helical" evidence="1">
    <location>
        <begin position="145"/>
        <end position="162"/>
    </location>
</feature>
<dbReference type="Pfam" id="PF00990">
    <property type="entry name" value="GGDEF"/>
    <property type="match status" value="1"/>
</dbReference>
<sequence>MTAFPPIPDVIQDDFKLLRAARLQSQIPLLYLTLFLTIPTTIYGSSEGAPSIVRLGLPLVMGVACLFRFFSWMKKRNMAVDVATAGRMISAATWVSSTLAILCSAWCVVSWWSAPAETRIYYPMIMAMGSLATVYCLSTIRAATIINLAIGLLPISLLLLFTGNRMDLAAGTSLTVASAFLLRMIFQQHGQLVDLLLLQRQMRDLANTDPLTGLANRRAFDERLACEIAHARPDTSFSIALLDLDGFKPVNDRYGHAMGDRLLCEVGNRLQKACGDNGVVARLGGDEFAILLLPGSTIAPRNVADHLLSVLVPPYQLANHVIRVGASIGIANWPADGATAEALLEIADHSLYAAKAELAGNEPRADKTVRFGRERAA</sequence>
<name>A0ABS7PR38_9SPHN</name>
<keyword evidence="1" id="KW-1133">Transmembrane helix</keyword>
<dbReference type="RefSeq" id="WP_222990808.1">
    <property type="nucleotide sequence ID" value="NZ_JAINVV010000007.1"/>
</dbReference>
<proteinExistence type="predicted"/>
<keyword evidence="1" id="KW-0812">Transmembrane</keyword>
<dbReference type="SMART" id="SM00267">
    <property type="entry name" value="GGDEF"/>
    <property type="match status" value="1"/>
</dbReference>
<dbReference type="PANTHER" id="PTHR46663:SF4">
    <property type="entry name" value="DIGUANYLATE CYCLASE DGCT-RELATED"/>
    <property type="match status" value="1"/>
</dbReference>
<feature type="transmembrane region" description="Helical" evidence="1">
    <location>
        <begin position="91"/>
        <end position="114"/>
    </location>
</feature>
<dbReference type="NCBIfam" id="TIGR00254">
    <property type="entry name" value="GGDEF"/>
    <property type="match status" value="1"/>
</dbReference>
<dbReference type="PROSITE" id="PS50887">
    <property type="entry name" value="GGDEF"/>
    <property type="match status" value="1"/>
</dbReference>
<dbReference type="GO" id="GO:0052621">
    <property type="term" value="F:diguanylate cyclase activity"/>
    <property type="evidence" value="ECO:0007669"/>
    <property type="project" value="UniProtKB-EC"/>
</dbReference>
<dbReference type="InterPro" id="IPR029787">
    <property type="entry name" value="Nucleotide_cyclase"/>
</dbReference>
<comment type="caution">
    <text evidence="3">The sequence shown here is derived from an EMBL/GenBank/DDBJ whole genome shotgun (WGS) entry which is preliminary data.</text>
</comment>
<dbReference type="Gene3D" id="3.30.70.270">
    <property type="match status" value="1"/>
</dbReference>
<keyword evidence="4" id="KW-1185">Reference proteome</keyword>
<evidence type="ECO:0000256" key="1">
    <source>
        <dbReference type="SAM" id="Phobius"/>
    </source>
</evidence>
<protein>
    <submittedName>
        <fullName evidence="3">Diguanylate cyclase</fullName>
        <ecNumber evidence="3">2.7.7.65</ecNumber>
    </submittedName>
</protein>
<evidence type="ECO:0000259" key="2">
    <source>
        <dbReference type="PROSITE" id="PS50887"/>
    </source>
</evidence>